<feature type="region of interest" description="Disordered" evidence="8">
    <location>
        <begin position="1"/>
        <end position="26"/>
    </location>
</feature>
<dbReference type="InterPro" id="IPR001107">
    <property type="entry name" value="Band_7"/>
</dbReference>
<feature type="coiled-coil region" evidence="7">
    <location>
        <begin position="240"/>
        <end position="267"/>
    </location>
</feature>
<evidence type="ECO:0000256" key="5">
    <source>
        <dbReference type="ARBA" id="ARBA00023136"/>
    </source>
</evidence>
<evidence type="ECO:0000256" key="2">
    <source>
        <dbReference type="ARBA" id="ARBA00006971"/>
    </source>
</evidence>
<evidence type="ECO:0000256" key="7">
    <source>
        <dbReference type="SAM" id="Coils"/>
    </source>
</evidence>
<dbReference type="EMBL" id="MFSQ01000040">
    <property type="protein sequence ID" value="OGI41046.1"/>
    <property type="molecule type" value="Genomic_DNA"/>
</dbReference>
<evidence type="ECO:0000259" key="9">
    <source>
        <dbReference type="SMART" id="SM00244"/>
    </source>
</evidence>
<evidence type="ECO:0000256" key="3">
    <source>
        <dbReference type="ARBA" id="ARBA00022692"/>
    </source>
</evidence>
<sequence>MAWNEPGKPDGKDPWGAGRRDKSGGSDLDQLVRKLREQLAGLFGRKGGGGGFSAGQAGGAVLIVVAIVVVWLLSGIYIVQEGEKGVVLRFGEKTEVTERGLRWRLPWPVERVEKVNVGKISTIEVGYRTTGNSRSKVPNESLMLTEDENIIDIEFAVVYKVRDPVQFLFSVHRPEETIPQATESAVREVVGRSKLDFVFENRKGIEADVRKLLQAILDTYKIGIEIQAVEMQRAQPPKEVKDAFDEAVRAREDKERAKNEAEAYAYDIIPRARGDAESLVKEAEGYQTATIARAQGDAQRFVRVANEYVKAPGVTRQRMYLETMEKVLSRSTKVLIDQRGGNSLIYLPLDKLTGAREVKS</sequence>
<accession>A0A1F6T7I2</accession>
<comment type="function">
    <text evidence="6">HflC and HflK could encode or regulate a protease.</text>
</comment>
<keyword evidence="5 6" id="KW-0472">Membrane</keyword>
<protein>
    <recommendedName>
        <fullName evidence="6">Protein HflK</fullName>
    </recommendedName>
</protein>
<dbReference type="CDD" id="cd03404">
    <property type="entry name" value="SPFH_HflK"/>
    <property type="match status" value="1"/>
</dbReference>
<comment type="subunit">
    <text evidence="6">HflC and HflK may interact to form a multimeric complex.</text>
</comment>
<name>A0A1F6T7I2_9PROT</name>
<proteinExistence type="inferred from homology"/>
<gene>
    <name evidence="10" type="ORF">A2140_09570</name>
</gene>
<feature type="compositionally biased region" description="Basic and acidic residues" evidence="8">
    <location>
        <begin position="7"/>
        <end position="26"/>
    </location>
</feature>
<dbReference type="InterPro" id="IPR036013">
    <property type="entry name" value="Band_7/SPFH_dom_sf"/>
</dbReference>
<dbReference type="InterPro" id="IPR050710">
    <property type="entry name" value="Band7/mec-2_domain"/>
</dbReference>
<comment type="similarity">
    <text evidence="2 6">Belongs to the band 7/mec-2 family. HflK subfamily.</text>
</comment>
<dbReference type="SMART" id="SM00244">
    <property type="entry name" value="PHB"/>
    <property type="match status" value="1"/>
</dbReference>
<evidence type="ECO:0000256" key="6">
    <source>
        <dbReference type="RuleBase" id="RU364113"/>
    </source>
</evidence>
<comment type="subcellular location">
    <subcellularLocation>
        <location evidence="1">Membrane</location>
        <topology evidence="1">Single-pass membrane protein</topology>
    </subcellularLocation>
</comment>
<feature type="transmembrane region" description="Helical" evidence="6">
    <location>
        <begin position="57"/>
        <end position="79"/>
    </location>
</feature>
<dbReference type="Gene3D" id="3.30.479.30">
    <property type="entry name" value="Band 7 domain"/>
    <property type="match status" value="1"/>
</dbReference>
<dbReference type="PANTHER" id="PTHR43327">
    <property type="entry name" value="STOMATIN-LIKE PROTEIN 2, MITOCHONDRIAL"/>
    <property type="match status" value="1"/>
</dbReference>
<dbReference type="PANTHER" id="PTHR43327:SF2">
    <property type="entry name" value="MODULATOR OF FTSH PROTEASE HFLK"/>
    <property type="match status" value="1"/>
</dbReference>
<comment type="caution">
    <text evidence="10">The sequence shown here is derived from an EMBL/GenBank/DDBJ whole genome shotgun (WGS) entry which is preliminary data.</text>
</comment>
<dbReference type="STRING" id="1817756.A2140_09570"/>
<evidence type="ECO:0000256" key="8">
    <source>
        <dbReference type="SAM" id="MobiDB-lite"/>
    </source>
</evidence>
<evidence type="ECO:0000256" key="1">
    <source>
        <dbReference type="ARBA" id="ARBA00004167"/>
    </source>
</evidence>
<dbReference type="Proteomes" id="UP000178379">
    <property type="component" value="Unassembled WGS sequence"/>
</dbReference>
<dbReference type="InterPro" id="IPR010201">
    <property type="entry name" value="HflK"/>
</dbReference>
<keyword evidence="3 6" id="KW-0812">Transmembrane</keyword>
<dbReference type="GO" id="GO:0016020">
    <property type="term" value="C:membrane"/>
    <property type="evidence" value="ECO:0007669"/>
    <property type="project" value="UniProtKB-SubCell"/>
</dbReference>
<reference evidence="10 11" key="1">
    <citation type="journal article" date="2016" name="Nat. Commun.">
        <title>Thousands of microbial genomes shed light on interconnected biogeochemical processes in an aquifer system.</title>
        <authorList>
            <person name="Anantharaman K."/>
            <person name="Brown C.T."/>
            <person name="Hug L.A."/>
            <person name="Sharon I."/>
            <person name="Castelle C.J."/>
            <person name="Probst A.J."/>
            <person name="Thomas B.C."/>
            <person name="Singh A."/>
            <person name="Wilkins M.J."/>
            <person name="Karaoz U."/>
            <person name="Brodie E.L."/>
            <person name="Williams K.H."/>
            <person name="Hubbard S.S."/>
            <person name="Banfield J.F."/>
        </authorList>
    </citation>
    <scope>NUCLEOTIDE SEQUENCE [LARGE SCALE GENOMIC DNA]</scope>
</reference>
<evidence type="ECO:0000313" key="10">
    <source>
        <dbReference type="EMBL" id="OGI41046.1"/>
    </source>
</evidence>
<dbReference type="SUPFAM" id="SSF117892">
    <property type="entry name" value="Band 7/SPFH domain"/>
    <property type="match status" value="1"/>
</dbReference>
<dbReference type="AlphaFoldDB" id="A0A1F6T7I2"/>
<keyword evidence="7" id="KW-0175">Coiled coil</keyword>
<evidence type="ECO:0000256" key="4">
    <source>
        <dbReference type="ARBA" id="ARBA00022989"/>
    </source>
</evidence>
<dbReference type="InterPro" id="IPR020980">
    <property type="entry name" value="Membrane_HflK_N"/>
</dbReference>
<feature type="non-terminal residue" evidence="10">
    <location>
        <position position="360"/>
    </location>
</feature>
<dbReference type="Pfam" id="PF12221">
    <property type="entry name" value="HflK_N"/>
    <property type="match status" value="1"/>
</dbReference>
<feature type="domain" description="Band 7" evidence="9">
    <location>
        <begin position="74"/>
        <end position="248"/>
    </location>
</feature>
<evidence type="ECO:0000313" key="11">
    <source>
        <dbReference type="Proteomes" id="UP000178379"/>
    </source>
</evidence>
<keyword evidence="4 6" id="KW-1133">Transmembrane helix</keyword>
<dbReference type="Pfam" id="PF01145">
    <property type="entry name" value="Band_7"/>
    <property type="match status" value="1"/>
</dbReference>
<organism evidence="10 11">
    <name type="scientific">Candidatus Muproteobacteria bacterium RBG_16_62_13</name>
    <dbReference type="NCBI Taxonomy" id="1817756"/>
    <lineage>
        <taxon>Bacteria</taxon>
        <taxon>Pseudomonadati</taxon>
        <taxon>Pseudomonadota</taxon>
        <taxon>Candidatus Muproteobacteria</taxon>
    </lineage>
</organism>
<dbReference type="NCBIfam" id="TIGR01933">
    <property type="entry name" value="hflK"/>
    <property type="match status" value="1"/>
</dbReference>